<proteinExistence type="predicted"/>
<dbReference type="RefSeq" id="WP_345675536.1">
    <property type="nucleotide sequence ID" value="NZ_BAABHS010000008.1"/>
</dbReference>
<dbReference type="Proteomes" id="UP001500466">
    <property type="component" value="Unassembled WGS sequence"/>
</dbReference>
<organism evidence="3 4">
    <name type="scientific">Yinghuangia aomiensis</name>
    <dbReference type="NCBI Taxonomy" id="676205"/>
    <lineage>
        <taxon>Bacteria</taxon>
        <taxon>Bacillati</taxon>
        <taxon>Actinomycetota</taxon>
        <taxon>Actinomycetes</taxon>
        <taxon>Kitasatosporales</taxon>
        <taxon>Streptomycetaceae</taxon>
        <taxon>Yinghuangia</taxon>
    </lineage>
</organism>
<comment type="caution">
    <text evidence="3">The sequence shown here is derived from an EMBL/GenBank/DDBJ whole genome shotgun (WGS) entry which is preliminary data.</text>
</comment>
<dbReference type="InterPro" id="IPR037407">
    <property type="entry name" value="MLP_fam"/>
</dbReference>
<dbReference type="PANTHER" id="PTHR38444">
    <property type="entry name" value="ENTEROBACTIN BIOSYNTHESIS PROTEIN YBDZ"/>
    <property type="match status" value="1"/>
</dbReference>
<dbReference type="Gene3D" id="3.90.820.10">
    <property type="entry name" value="Structural Genomics, Unknown Function 30-nov-00 1gh9 Mol_id"/>
    <property type="match status" value="1"/>
</dbReference>
<accession>A0ABP9H3L2</accession>
<keyword evidence="4" id="KW-1185">Reference proteome</keyword>
<dbReference type="SMART" id="SM00923">
    <property type="entry name" value="MbtH"/>
    <property type="match status" value="1"/>
</dbReference>
<name>A0ABP9H3L2_9ACTN</name>
<dbReference type="SUPFAM" id="SSF160582">
    <property type="entry name" value="MbtH-like"/>
    <property type="match status" value="1"/>
</dbReference>
<sequence>MTATNPFDDEDGEFVAVVNDEGQHALWPTFLDVPAGWRTVHGPGTRAACLEYIDTHWTDLRPRSLVAATAAVSGPDASGPEPANPDPTQD</sequence>
<evidence type="ECO:0000313" key="4">
    <source>
        <dbReference type="Proteomes" id="UP001500466"/>
    </source>
</evidence>
<feature type="domain" description="MbtH-like" evidence="2">
    <location>
        <begin position="5"/>
        <end position="55"/>
    </location>
</feature>
<evidence type="ECO:0000313" key="3">
    <source>
        <dbReference type="EMBL" id="GAA4961118.1"/>
    </source>
</evidence>
<reference evidence="4" key="1">
    <citation type="journal article" date="2019" name="Int. J. Syst. Evol. Microbiol.">
        <title>The Global Catalogue of Microorganisms (GCM) 10K type strain sequencing project: providing services to taxonomists for standard genome sequencing and annotation.</title>
        <authorList>
            <consortium name="The Broad Institute Genomics Platform"/>
            <consortium name="The Broad Institute Genome Sequencing Center for Infectious Disease"/>
            <person name="Wu L."/>
            <person name="Ma J."/>
        </authorList>
    </citation>
    <scope>NUCLEOTIDE SEQUENCE [LARGE SCALE GENOMIC DNA]</scope>
    <source>
        <strain evidence="4">JCM 17986</strain>
    </source>
</reference>
<dbReference type="PANTHER" id="PTHR38444:SF1">
    <property type="entry name" value="ENTEROBACTIN BIOSYNTHESIS PROTEIN YBDZ"/>
    <property type="match status" value="1"/>
</dbReference>
<gene>
    <name evidence="3" type="primary">mbtH</name>
    <name evidence="3" type="ORF">GCM10023205_25640</name>
</gene>
<protein>
    <submittedName>
        <fullName evidence="3">Mycobactin NRPS accessory protein MbtH</fullName>
    </submittedName>
</protein>
<evidence type="ECO:0000259" key="2">
    <source>
        <dbReference type="SMART" id="SM00923"/>
    </source>
</evidence>
<evidence type="ECO:0000256" key="1">
    <source>
        <dbReference type="SAM" id="MobiDB-lite"/>
    </source>
</evidence>
<dbReference type="InterPro" id="IPR005153">
    <property type="entry name" value="MbtH-like_dom"/>
</dbReference>
<feature type="region of interest" description="Disordered" evidence="1">
    <location>
        <begin position="70"/>
        <end position="90"/>
    </location>
</feature>
<dbReference type="InterPro" id="IPR038020">
    <property type="entry name" value="MbtH-like_sf"/>
</dbReference>
<dbReference type="EMBL" id="BAABHS010000008">
    <property type="protein sequence ID" value="GAA4961118.1"/>
    <property type="molecule type" value="Genomic_DNA"/>
</dbReference>
<dbReference type="Pfam" id="PF03621">
    <property type="entry name" value="MbtH"/>
    <property type="match status" value="1"/>
</dbReference>